<accession>A0A1H8PXQ4</accession>
<feature type="transmembrane region" description="Helical" evidence="6">
    <location>
        <begin position="133"/>
        <end position="150"/>
    </location>
</feature>
<evidence type="ECO:0000256" key="5">
    <source>
        <dbReference type="ARBA" id="ARBA00023136"/>
    </source>
</evidence>
<evidence type="ECO:0000256" key="6">
    <source>
        <dbReference type="SAM" id="Phobius"/>
    </source>
</evidence>
<evidence type="ECO:0000313" key="9">
    <source>
        <dbReference type="Proteomes" id="UP000182975"/>
    </source>
</evidence>
<name>A0A1H8PXQ4_9ACTN</name>
<protein>
    <submittedName>
        <fullName evidence="8">Tight adherence protein C</fullName>
    </submittedName>
</protein>
<sequence length="306" mass="32812">MTETVAWGIACASSALSGACSAYMLAGVYVRRASRRTVLAHAASAPPSFSARYASGLDALLIRGAIRLSHQGGTSFERHPIARWGMSSLRSLSLHAGLSSQVNEEGLCRVRLEATAACAIVACLLGSLLSPELAVVGLLAGIVFGWRLLNRALRHEATLRTRALERGLSQTLEVICLGLRSGMTFDRALQLYCACFGGVFADELSLARAEWSSGMRTREEALRLLADSYGSALFARVVDSVVRSLRFGSPLADSLEQLAAEARRVRRCAIEEVVMKAPVKMMIPVGTLILPSMLLLVLGPILLDVI</sequence>
<proteinExistence type="predicted"/>
<dbReference type="AlphaFoldDB" id="A0A1H8PXQ4"/>
<gene>
    <name evidence="8" type="ORF">SAMN02910314_00348</name>
</gene>
<evidence type="ECO:0000256" key="4">
    <source>
        <dbReference type="ARBA" id="ARBA00022989"/>
    </source>
</evidence>
<keyword evidence="4 6" id="KW-1133">Transmembrane helix</keyword>
<reference evidence="9" key="1">
    <citation type="submission" date="2016-10" db="EMBL/GenBank/DDBJ databases">
        <authorList>
            <person name="Varghese N."/>
        </authorList>
    </citation>
    <scope>NUCLEOTIDE SEQUENCE [LARGE SCALE GENOMIC DNA]</scope>
    <source>
        <strain evidence="9">DSM 21843</strain>
    </source>
</reference>
<keyword evidence="3 6" id="KW-0812">Transmembrane</keyword>
<evidence type="ECO:0000313" key="8">
    <source>
        <dbReference type="EMBL" id="SEO46464.1"/>
    </source>
</evidence>
<feature type="transmembrane region" description="Helical" evidence="6">
    <location>
        <begin position="6"/>
        <end position="30"/>
    </location>
</feature>
<feature type="domain" description="Type II secretion system protein GspF" evidence="7">
    <location>
        <begin position="174"/>
        <end position="298"/>
    </location>
</feature>
<organism evidence="8 9">
    <name type="scientific">Denitrobacterium detoxificans</name>
    <dbReference type="NCBI Taxonomy" id="79604"/>
    <lineage>
        <taxon>Bacteria</taxon>
        <taxon>Bacillati</taxon>
        <taxon>Actinomycetota</taxon>
        <taxon>Coriobacteriia</taxon>
        <taxon>Eggerthellales</taxon>
        <taxon>Eggerthellaceae</taxon>
        <taxon>Denitrobacterium</taxon>
    </lineage>
</organism>
<dbReference type="GO" id="GO:0005886">
    <property type="term" value="C:plasma membrane"/>
    <property type="evidence" value="ECO:0007669"/>
    <property type="project" value="UniProtKB-SubCell"/>
</dbReference>
<keyword evidence="2" id="KW-1003">Cell membrane</keyword>
<keyword evidence="9" id="KW-1185">Reference proteome</keyword>
<dbReference type="PANTHER" id="PTHR35007:SF2">
    <property type="entry name" value="PILUS ASSEMBLE PROTEIN"/>
    <property type="match status" value="1"/>
</dbReference>
<dbReference type="Proteomes" id="UP000182975">
    <property type="component" value="Unassembled WGS sequence"/>
</dbReference>
<keyword evidence="5 6" id="KW-0472">Membrane</keyword>
<dbReference type="OrthoDB" id="3186511at2"/>
<dbReference type="EMBL" id="FOEC01000001">
    <property type="protein sequence ID" value="SEO46464.1"/>
    <property type="molecule type" value="Genomic_DNA"/>
</dbReference>
<dbReference type="PANTHER" id="PTHR35007">
    <property type="entry name" value="INTEGRAL MEMBRANE PROTEIN-RELATED"/>
    <property type="match status" value="1"/>
</dbReference>
<comment type="subcellular location">
    <subcellularLocation>
        <location evidence="1">Cell membrane</location>
        <topology evidence="1">Multi-pass membrane protein</topology>
    </subcellularLocation>
</comment>
<evidence type="ECO:0000259" key="7">
    <source>
        <dbReference type="Pfam" id="PF00482"/>
    </source>
</evidence>
<evidence type="ECO:0000256" key="1">
    <source>
        <dbReference type="ARBA" id="ARBA00004651"/>
    </source>
</evidence>
<feature type="transmembrane region" description="Helical" evidence="6">
    <location>
        <begin position="285"/>
        <end position="303"/>
    </location>
</feature>
<dbReference type="STRING" id="79604.AAY81_00765"/>
<evidence type="ECO:0000256" key="2">
    <source>
        <dbReference type="ARBA" id="ARBA00022475"/>
    </source>
</evidence>
<dbReference type="InterPro" id="IPR018076">
    <property type="entry name" value="T2SS_GspF_dom"/>
</dbReference>
<dbReference type="Pfam" id="PF00482">
    <property type="entry name" value="T2SSF"/>
    <property type="match status" value="1"/>
</dbReference>
<evidence type="ECO:0000256" key="3">
    <source>
        <dbReference type="ARBA" id="ARBA00022692"/>
    </source>
</evidence>